<accession>A0A0K0FPG3</accession>
<dbReference type="Proteomes" id="UP000035680">
    <property type="component" value="Unassembled WGS sequence"/>
</dbReference>
<evidence type="ECO:0000313" key="1">
    <source>
        <dbReference type="Proteomes" id="UP000035680"/>
    </source>
</evidence>
<reference evidence="1" key="1">
    <citation type="submission" date="2014-07" db="EMBL/GenBank/DDBJ databases">
        <authorList>
            <person name="Martin A.A"/>
            <person name="De Silva N."/>
        </authorList>
    </citation>
    <scope>NUCLEOTIDE SEQUENCE</scope>
</reference>
<sequence length="221" mass="25108">MCSIINFSIFILLLLASVNYSISIALYNPISQLPPTRPGYLVSSLIPDFGFQDIFPEFGLDKILAGLNLGHLFPGFLKPSKPVTPPVSGEEEKKPSFQPTVVFNETLKKEECQKTINSEKGSDYTILKYEVVSHLIRNNDTDFTLLQFNLQWNHSGEKDYICTEFVGSASNMTRKCDIIECEWYVEETTTIEPTIKPSGKYVMINKINKQIIEQYSKYGKL</sequence>
<organism evidence="1 2">
    <name type="scientific">Strongyloides venezuelensis</name>
    <name type="common">Threadworm</name>
    <dbReference type="NCBI Taxonomy" id="75913"/>
    <lineage>
        <taxon>Eukaryota</taxon>
        <taxon>Metazoa</taxon>
        <taxon>Ecdysozoa</taxon>
        <taxon>Nematoda</taxon>
        <taxon>Chromadorea</taxon>
        <taxon>Rhabditida</taxon>
        <taxon>Tylenchina</taxon>
        <taxon>Panagrolaimomorpha</taxon>
        <taxon>Strongyloidoidea</taxon>
        <taxon>Strongyloididae</taxon>
        <taxon>Strongyloides</taxon>
    </lineage>
</organism>
<dbReference type="WBParaSite" id="SVE_1102000.1">
    <property type="protein sequence ID" value="SVE_1102000.1"/>
    <property type="gene ID" value="SVE_1102000"/>
</dbReference>
<proteinExistence type="predicted"/>
<protein>
    <submittedName>
        <fullName evidence="2">Cystatin domain-containing protein</fullName>
    </submittedName>
</protein>
<name>A0A0K0FPG3_STRVS</name>
<reference evidence="2" key="2">
    <citation type="submission" date="2015-08" db="UniProtKB">
        <authorList>
            <consortium name="WormBaseParasite"/>
        </authorList>
    </citation>
    <scope>IDENTIFICATION</scope>
</reference>
<dbReference type="AlphaFoldDB" id="A0A0K0FPG3"/>
<evidence type="ECO:0000313" key="2">
    <source>
        <dbReference type="WBParaSite" id="SVE_1102000.1"/>
    </source>
</evidence>
<keyword evidence="1" id="KW-1185">Reference proteome</keyword>